<dbReference type="SUPFAM" id="SSF53098">
    <property type="entry name" value="Ribonuclease H-like"/>
    <property type="match status" value="1"/>
</dbReference>
<dbReference type="AlphaFoldDB" id="A0A9Q1QNX8"/>
<dbReference type="InterPro" id="IPR002562">
    <property type="entry name" value="3'-5'_exonuclease_dom"/>
</dbReference>
<dbReference type="GO" id="GO:0003676">
    <property type="term" value="F:nucleic acid binding"/>
    <property type="evidence" value="ECO:0007669"/>
    <property type="project" value="InterPro"/>
</dbReference>
<evidence type="ECO:0000256" key="2">
    <source>
        <dbReference type="ARBA" id="ARBA00022801"/>
    </source>
</evidence>
<dbReference type="PANTHER" id="PTHR13620:SF105">
    <property type="entry name" value="OS01G0737700 PROTEIN"/>
    <property type="match status" value="1"/>
</dbReference>
<dbReference type="GO" id="GO:0008408">
    <property type="term" value="F:3'-5' exonuclease activity"/>
    <property type="evidence" value="ECO:0007669"/>
    <property type="project" value="InterPro"/>
</dbReference>
<accession>A0A9Q1QNX8</accession>
<dbReference type="EMBL" id="JAKOGI010000019">
    <property type="protein sequence ID" value="KAJ8449743.1"/>
    <property type="molecule type" value="Genomic_DNA"/>
</dbReference>
<dbReference type="Gene3D" id="3.30.420.10">
    <property type="entry name" value="Ribonuclease H-like superfamily/Ribonuclease H"/>
    <property type="match status" value="1"/>
</dbReference>
<dbReference type="GO" id="GO:0006139">
    <property type="term" value="P:nucleobase-containing compound metabolic process"/>
    <property type="evidence" value="ECO:0007669"/>
    <property type="project" value="InterPro"/>
</dbReference>
<dbReference type="CDD" id="cd06141">
    <property type="entry name" value="WRN_exo"/>
    <property type="match status" value="1"/>
</dbReference>
<dbReference type="OrthoDB" id="1920326at2759"/>
<dbReference type="InterPro" id="IPR051132">
    <property type="entry name" value="3-5_Exonuclease_domain"/>
</dbReference>
<dbReference type="FunFam" id="3.30.420.10:FF:000054">
    <property type="entry name" value="Werner Syndrome-like exonuclease"/>
    <property type="match status" value="1"/>
</dbReference>
<keyword evidence="1" id="KW-0540">Nuclease</keyword>
<dbReference type="SMART" id="SM00474">
    <property type="entry name" value="35EXOc"/>
    <property type="match status" value="1"/>
</dbReference>
<gene>
    <name evidence="4" type="ORF">Cgig2_001399</name>
</gene>
<dbReference type="Pfam" id="PF01612">
    <property type="entry name" value="DNA_pol_A_exo1"/>
    <property type="match status" value="1"/>
</dbReference>
<keyword evidence="5" id="KW-1185">Reference proteome</keyword>
<name>A0A9Q1QNX8_9CARY</name>
<dbReference type="PANTHER" id="PTHR13620">
    <property type="entry name" value="3-5 EXONUCLEASE"/>
    <property type="match status" value="1"/>
</dbReference>
<reference evidence="4" key="1">
    <citation type="submission" date="2022-04" db="EMBL/GenBank/DDBJ databases">
        <title>Carnegiea gigantea Genome sequencing and assembly v2.</title>
        <authorList>
            <person name="Copetti D."/>
            <person name="Sanderson M.J."/>
            <person name="Burquez A."/>
            <person name="Wojciechowski M.F."/>
        </authorList>
    </citation>
    <scope>NUCLEOTIDE SEQUENCE</scope>
    <source>
        <strain evidence="4">SGP5-SGP5p</strain>
        <tissue evidence="4">Aerial part</tissue>
    </source>
</reference>
<protein>
    <recommendedName>
        <fullName evidence="3">3'-5' exonuclease domain-containing protein</fullName>
    </recommendedName>
</protein>
<dbReference type="GO" id="GO:0005634">
    <property type="term" value="C:nucleus"/>
    <property type="evidence" value="ECO:0007669"/>
    <property type="project" value="TreeGrafter"/>
</dbReference>
<dbReference type="GO" id="GO:0005737">
    <property type="term" value="C:cytoplasm"/>
    <property type="evidence" value="ECO:0007669"/>
    <property type="project" value="TreeGrafter"/>
</dbReference>
<dbReference type="InterPro" id="IPR036397">
    <property type="entry name" value="RNaseH_sf"/>
</dbReference>
<dbReference type="Proteomes" id="UP001153076">
    <property type="component" value="Unassembled WGS sequence"/>
</dbReference>
<dbReference type="InterPro" id="IPR012337">
    <property type="entry name" value="RNaseH-like_sf"/>
</dbReference>
<evidence type="ECO:0000313" key="4">
    <source>
        <dbReference type="EMBL" id="KAJ8449743.1"/>
    </source>
</evidence>
<evidence type="ECO:0000256" key="1">
    <source>
        <dbReference type="ARBA" id="ARBA00022722"/>
    </source>
</evidence>
<evidence type="ECO:0000313" key="5">
    <source>
        <dbReference type="Proteomes" id="UP001153076"/>
    </source>
</evidence>
<evidence type="ECO:0000259" key="3">
    <source>
        <dbReference type="SMART" id="SM00474"/>
    </source>
</evidence>
<feature type="domain" description="3'-5' exonuclease" evidence="3">
    <location>
        <begin position="28"/>
        <end position="211"/>
    </location>
</feature>
<sequence length="211" mass="23208">MATSITHATCCDCRQVFDVTFFGHSIEVAVTSMPEFVGAWIANIENMHHRRIRRGGLIVGLDVEWRPNFRPNSPQNPVSLLQLCVGHMCLVFQLQYASELPQSLADFLGNDDYTFVGVGIAGDAQRLYDDCGLVVSNGVDLCFLAADSPGLRNAGLTALAKEVLDVDYNKPRTITMSNWAKEQLSDAQIQYACIDAFLSFEIGRCLGAANR</sequence>
<comment type="caution">
    <text evidence="4">The sequence shown here is derived from an EMBL/GenBank/DDBJ whole genome shotgun (WGS) entry which is preliminary data.</text>
</comment>
<proteinExistence type="predicted"/>
<keyword evidence="2" id="KW-0378">Hydrolase</keyword>
<organism evidence="4 5">
    <name type="scientific">Carnegiea gigantea</name>
    <dbReference type="NCBI Taxonomy" id="171969"/>
    <lineage>
        <taxon>Eukaryota</taxon>
        <taxon>Viridiplantae</taxon>
        <taxon>Streptophyta</taxon>
        <taxon>Embryophyta</taxon>
        <taxon>Tracheophyta</taxon>
        <taxon>Spermatophyta</taxon>
        <taxon>Magnoliopsida</taxon>
        <taxon>eudicotyledons</taxon>
        <taxon>Gunneridae</taxon>
        <taxon>Pentapetalae</taxon>
        <taxon>Caryophyllales</taxon>
        <taxon>Cactineae</taxon>
        <taxon>Cactaceae</taxon>
        <taxon>Cactoideae</taxon>
        <taxon>Echinocereeae</taxon>
        <taxon>Carnegiea</taxon>
    </lineage>
</organism>